<protein>
    <submittedName>
        <fullName evidence="1">Uncharacterized protein</fullName>
    </submittedName>
</protein>
<evidence type="ECO:0000313" key="1">
    <source>
        <dbReference type="EMBL" id="GAH16604.1"/>
    </source>
</evidence>
<gene>
    <name evidence="1" type="ORF">S01H4_53030</name>
</gene>
<organism evidence="1">
    <name type="scientific">marine sediment metagenome</name>
    <dbReference type="NCBI Taxonomy" id="412755"/>
    <lineage>
        <taxon>unclassified sequences</taxon>
        <taxon>metagenomes</taxon>
        <taxon>ecological metagenomes</taxon>
    </lineage>
</organism>
<accession>X1EHL6</accession>
<dbReference type="EMBL" id="BART01030356">
    <property type="protein sequence ID" value="GAH16604.1"/>
    <property type="molecule type" value="Genomic_DNA"/>
</dbReference>
<proteinExistence type="predicted"/>
<reference evidence="1" key="1">
    <citation type="journal article" date="2014" name="Front. Microbiol.">
        <title>High frequency of phylogenetically diverse reductive dehalogenase-homologous genes in deep subseafloor sedimentary metagenomes.</title>
        <authorList>
            <person name="Kawai M."/>
            <person name="Futagami T."/>
            <person name="Toyoda A."/>
            <person name="Takaki Y."/>
            <person name="Nishi S."/>
            <person name="Hori S."/>
            <person name="Arai W."/>
            <person name="Tsubouchi T."/>
            <person name="Morono Y."/>
            <person name="Uchiyama I."/>
            <person name="Ito T."/>
            <person name="Fujiyama A."/>
            <person name="Inagaki F."/>
            <person name="Takami H."/>
        </authorList>
    </citation>
    <scope>NUCLEOTIDE SEQUENCE</scope>
    <source>
        <strain evidence="1">Expedition CK06-06</strain>
    </source>
</reference>
<sequence length="54" mass="5838">MSQDDVQNDRLNALEKRLLKVEQAVQEIAGMAKIVKIIAIGLAGSIGMDLQGMI</sequence>
<name>X1EHL6_9ZZZZ</name>
<dbReference type="AlphaFoldDB" id="X1EHL6"/>
<comment type="caution">
    <text evidence="1">The sequence shown here is derived from an EMBL/GenBank/DDBJ whole genome shotgun (WGS) entry which is preliminary data.</text>
</comment>